<dbReference type="EMBL" id="BMAV01016787">
    <property type="protein sequence ID" value="GFY67854.1"/>
    <property type="molecule type" value="Genomic_DNA"/>
</dbReference>
<dbReference type="Pfam" id="PF18658">
    <property type="entry name" value="zf-C2H2_12"/>
    <property type="match status" value="1"/>
</dbReference>
<feature type="domain" description="SPIN-DOC-like zinc-finger" evidence="1">
    <location>
        <begin position="16"/>
        <end position="66"/>
    </location>
</feature>
<reference evidence="2" key="1">
    <citation type="submission" date="2020-08" db="EMBL/GenBank/DDBJ databases">
        <title>Multicomponent nature underlies the extraordinary mechanical properties of spider dragline silk.</title>
        <authorList>
            <person name="Kono N."/>
            <person name="Nakamura H."/>
            <person name="Mori M."/>
            <person name="Yoshida Y."/>
            <person name="Ohtoshi R."/>
            <person name="Malay A.D."/>
            <person name="Moran D.A.P."/>
            <person name="Tomita M."/>
            <person name="Numata K."/>
            <person name="Arakawa K."/>
        </authorList>
    </citation>
    <scope>NUCLEOTIDE SEQUENCE</scope>
</reference>
<keyword evidence="3" id="KW-1185">Reference proteome</keyword>
<organism evidence="2 3">
    <name type="scientific">Trichonephila inaurata madagascariensis</name>
    <dbReference type="NCBI Taxonomy" id="2747483"/>
    <lineage>
        <taxon>Eukaryota</taxon>
        <taxon>Metazoa</taxon>
        <taxon>Ecdysozoa</taxon>
        <taxon>Arthropoda</taxon>
        <taxon>Chelicerata</taxon>
        <taxon>Arachnida</taxon>
        <taxon>Araneae</taxon>
        <taxon>Araneomorphae</taxon>
        <taxon>Entelegynae</taxon>
        <taxon>Araneoidea</taxon>
        <taxon>Nephilidae</taxon>
        <taxon>Trichonephila</taxon>
        <taxon>Trichonephila inaurata</taxon>
    </lineage>
</organism>
<dbReference type="PANTHER" id="PTHR45913">
    <property type="entry name" value="EPM2A-INTERACTING PROTEIN 1"/>
    <property type="match status" value="1"/>
</dbReference>
<dbReference type="PANTHER" id="PTHR45913:SF5">
    <property type="entry name" value="GENERAL TRANSCRIPTION FACTOR II-I REPEAT DOMAIN-CONTAINING PROTEIN 2A-LIKE PROTEIN"/>
    <property type="match status" value="1"/>
</dbReference>
<evidence type="ECO:0000259" key="1">
    <source>
        <dbReference type="Pfam" id="PF18658"/>
    </source>
</evidence>
<dbReference type="AlphaFoldDB" id="A0A8X6YAH8"/>
<dbReference type="InterPro" id="IPR040647">
    <property type="entry name" value="SPIN-DOC_Znf-C2H2"/>
</dbReference>
<dbReference type="Proteomes" id="UP000886998">
    <property type="component" value="Unassembled WGS sequence"/>
</dbReference>
<dbReference type="OrthoDB" id="6538075at2759"/>
<sequence>MEKKRKIDSECRTFKDKWNFQYFVIESSNKALCLICNETIAVLKEYNIKRHYESKHLQHYSKYTGSLRTEQFVALKRGLKSQQSLFTKANTEQESATRASFRVDLEIAKRGKPFTDGEMIKECLIAVAEEICPEKWFSLALDESTDVSDTAQVFFIRGVDKSYEVYEELLDIDSIHGTTTGADIFKGVKNAINKKNLRWRNLKSIITDGGKNMCGKNKGVVALVSKAVENDGGSKPLVLHCIIHQQSLCGKCLDMSEVLKPVISVVNFIRSTGLNHRQFREFIEEIGENDLPYHTAVR</sequence>
<proteinExistence type="predicted"/>
<gene>
    <name evidence="2" type="primary">ZBED5</name>
    <name evidence="2" type="ORF">TNIN_445201</name>
</gene>
<evidence type="ECO:0000313" key="2">
    <source>
        <dbReference type="EMBL" id="GFY67854.1"/>
    </source>
</evidence>
<comment type="caution">
    <text evidence="2">The sequence shown here is derived from an EMBL/GenBank/DDBJ whole genome shotgun (WGS) entry which is preliminary data.</text>
</comment>
<evidence type="ECO:0000313" key="3">
    <source>
        <dbReference type="Proteomes" id="UP000886998"/>
    </source>
</evidence>
<protein>
    <submittedName>
        <fullName evidence="2">Zinc finger BED domain-containing protein 5</fullName>
    </submittedName>
</protein>
<name>A0A8X6YAH8_9ARAC</name>
<accession>A0A8X6YAH8</accession>